<dbReference type="PROSITE" id="PS50850">
    <property type="entry name" value="MFS"/>
    <property type="match status" value="1"/>
</dbReference>
<keyword evidence="4 5" id="KW-0472">Membrane</keyword>
<dbReference type="InterPro" id="IPR020846">
    <property type="entry name" value="MFS_dom"/>
</dbReference>
<dbReference type="GO" id="GO:0022857">
    <property type="term" value="F:transmembrane transporter activity"/>
    <property type="evidence" value="ECO:0007669"/>
    <property type="project" value="InterPro"/>
</dbReference>
<feature type="transmembrane region" description="Helical" evidence="5">
    <location>
        <begin position="6"/>
        <end position="21"/>
    </location>
</feature>
<dbReference type="Gene3D" id="1.20.1250.20">
    <property type="entry name" value="MFS general substrate transporter like domains"/>
    <property type="match status" value="1"/>
</dbReference>
<evidence type="ECO:0000313" key="7">
    <source>
        <dbReference type="EMBL" id="JAH72748.1"/>
    </source>
</evidence>
<feature type="domain" description="Major facilitator superfamily (MFS) profile" evidence="6">
    <location>
        <begin position="1"/>
        <end position="69"/>
    </location>
</feature>
<protein>
    <recommendedName>
        <fullName evidence="6">Major facilitator superfamily (MFS) profile domain-containing protein</fullName>
    </recommendedName>
</protein>
<evidence type="ECO:0000259" key="6">
    <source>
        <dbReference type="PROSITE" id="PS50850"/>
    </source>
</evidence>
<sequence length="69" mass="7478">MYQATVNIGFLVGSIAIGYLADRFGRKMSFLLSNLWNAVAGILVAIFSKLQHTACVFEHCKALGSREAG</sequence>
<dbReference type="AlphaFoldDB" id="A0A0E9V6A1"/>
<evidence type="ECO:0000256" key="5">
    <source>
        <dbReference type="SAM" id="Phobius"/>
    </source>
</evidence>
<comment type="subcellular location">
    <subcellularLocation>
        <location evidence="1">Membrane</location>
        <topology evidence="1">Multi-pass membrane protein</topology>
    </subcellularLocation>
</comment>
<dbReference type="GO" id="GO:0016020">
    <property type="term" value="C:membrane"/>
    <property type="evidence" value="ECO:0007669"/>
    <property type="project" value="UniProtKB-SubCell"/>
</dbReference>
<reference evidence="7" key="2">
    <citation type="journal article" date="2015" name="Fish Shellfish Immunol.">
        <title>Early steps in the European eel (Anguilla anguilla)-Vibrio vulnificus interaction in the gills: Role of the RtxA13 toxin.</title>
        <authorList>
            <person name="Callol A."/>
            <person name="Pajuelo D."/>
            <person name="Ebbesson L."/>
            <person name="Teles M."/>
            <person name="MacKenzie S."/>
            <person name="Amaro C."/>
        </authorList>
    </citation>
    <scope>NUCLEOTIDE SEQUENCE</scope>
</reference>
<accession>A0A0E9V6A1</accession>
<evidence type="ECO:0000256" key="3">
    <source>
        <dbReference type="ARBA" id="ARBA00022989"/>
    </source>
</evidence>
<dbReference type="PROSITE" id="PS00216">
    <property type="entry name" value="SUGAR_TRANSPORT_1"/>
    <property type="match status" value="1"/>
</dbReference>
<organism evidence="7">
    <name type="scientific">Anguilla anguilla</name>
    <name type="common">European freshwater eel</name>
    <name type="synonym">Muraena anguilla</name>
    <dbReference type="NCBI Taxonomy" id="7936"/>
    <lineage>
        <taxon>Eukaryota</taxon>
        <taxon>Metazoa</taxon>
        <taxon>Chordata</taxon>
        <taxon>Craniata</taxon>
        <taxon>Vertebrata</taxon>
        <taxon>Euteleostomi</taxon>
        <taxon>Actinopterygii</taxon>
        <taxon>Neopterygii</taxon>
        <taxon>Teleostei</taxon>
        <taxon>Anguilliformes</taxon>
        <taxon>Anguillidae</taxon>
        <taxon>Anguilla</taxon>
    </lineage>
</organism>
<evidence type="ECO:0000256" key="2">
    <source>
        <dbReference type="ARBA" id="ARBA00022692"/>
    </source>
</evidence>
<feature type="transmembrane region" description="Helical" evidence="5">
    <location>
        <begin position="28"/>
        <end position="47"/>
    </location>
</feature>
<keyword evidence="3 5" id="KW-1133">Transmembrane helix</keyword>
<dbReference type="SUPFAM" id="SSF103473">
    <property type="entry name" value="MFS general substrate transporter"/>
    <property type="match status" value="1"/>
</dbReference>
<dbReference type="Pfam" id="PF00083">
    <property type="entry name" value="Sugar_tr"/>
    <property type="match status" value="1"/>
</dbReference>
<dbReference type="InterPro" id="IPR005829">
    <property type="entry name" value="Sugar_transporter_CS"/>
</dbReference>
<proteinExistence type="predicted"/>
<dbReference type="EMBL" id="GBXM01035829">
    <property type="protein sequence ID" value="JAH72748.1"/>
    <property type="molecule type" value="Transcribed_RNA"/>
</dbReference>
<name>A0A0E9V6A1_ANGAN</name>
<reference evidence="7" key="1">
    <citation type="submission" date="2014-11" db="EMBL/GenBank/DDBJ databases">
        <authorList>
            <person name="Amaro Gonzalez C."/>
        </authorList>
    </citation>
    <scope>NUCLEOTIDE SEQUENCE</scope>
</reference>
<keyword evidence="2 5" id="KW-0812">Transmembrane</keyword>
<dbReference type="InterPro" id="IPR005828">
    <property type="entry name" value="MFS_sugar_transport-like"/>
</dbReference>
<dbReference type="InterPro" id="IPR036259">
    <property type="entry name" value="MFS_trans_sf"/>
</dbReference>
<evidence type="ECO:0000256" key="4">
    <source>
        <dbReference type="ARBA" id="ARBA00023136"/>
    </source>
</evidence>
<evidence type="ECO:0000256" key="1">
    <source>
        <dbReference type="ARBA" id="ARBA00004141"/>
    </source>
</evidence>